<dbReference type="KEGG" id="sace:GIY23_11080"/>
<dbReference type="NCBIfam" id="TIGR00654">
    <property type="entry name" value="PhzF_family"/>
    <property type="match status" value="1"/>
</dbReference>
<dbReference type="AlphaFoldDB" id="A0A5Q3Q5T9"/>
<keyword evidence="5" id="KW-1185">Reference proteome</keyword>
<evidence type="ECO:0000256" key="1">
    <source>
        <dbReference type="ARBA" id="ARBA00008270"/>
    </source>
</evidence>
<dbReference type="EMBL" id="CP045929">
    <property type="protein sequence ID" value="QGK69991.1"/>
    <property type="molecule type" value="Genomic_DNA"/>
</dbReference>
<dbReference type="GO" id="GO:0016853">
    <property type="term" value="F:isomerase activity"/>
    <property type="evidence" value="ECO:0007669"/>
    <property type="project" value="UniProtKB-KW"/>
</dbReference>
<evidence type="ECO:0000313" key="5">
    <source>
        <dbReference type="Proteomes" id="UP000371041"/>
    </source>
</evidence>
<dbReference type="Proteomes" id="UP000371041">
    <property type="component" value="Chromosome"/>
</dbReference>
<reference evidence="5" key="1">
    <citation type="submission" date="2019-11" db="EMBL/GenBank/DDBJ databases">
        <title>The complete genome sequence of Saccharopolyspora sp. E2A.</title>
        <authorList>
            <person name="Zhang G."/>
        </authorList>
    </citation>
    <scope>NUCLEOTIDE SEQUENCE [LARGE SCALE GENOMIC DNA]</scope>
    <source>
        <strain evidence="5">E2A</strain>
    </source>
</reference>
<dbReference type="GO" id="GO:0005737">
    <property type="term" value="C:cytoplasm"/>
    <property type="evidence" value="ECO:0007669"/>
    <property type="project" value="TreeGrafter"/>
</dbReference>
<dbReference type="PANTHER" id="PTHR13774:SF39">
    <property type="entry name" value="BIOSYNTHESIS PROTEIN, PUTATIVE-RELATED"/>
    <property type="match status" value="1"/>
</dbReference>
<keyword evidence="2 4" id="KW-0413">Isomerase</keyword>
<organism evidence="4 5">
    <name type="scientific">Allosaccharopolyspora coralli</name>
    <dbReference type="NCBI Taxonomy" id="2665642"/>
    <lineage>
        <taxon>Bacteria</taxon>
        <taxon>Bacillati</taxon>
        <taxon>Actinomycetota</taxon>
        <taxon>Actinomycetes</taxon>
        <taxon>Pseudonocardiales</taxon>
        <taxon>Pseudonocardiaceae</taxon>
        <taxon>Allosaccharopolyspora</taxon>
    </lineage>
</organism>
<dbReference type="InterPro" id="IPR003719">
    <property type="entry name" value="Phenazine_PhzF-like"/>
</dbReference>
<feature type="active site" evidence="3">
    <location>
        <position position="44"/>
    </location>
</feature>
<evidence type="ECO:0000256" key="2">
    <source>
        <dbReference type="ARBA" id="ARBA00023235"/>
    </source>
</evidence>
<accession>A0A5Q3Q5T9</accession>
<dbReference type="RefSeq" id="WP_154076574.1">
    <property type="nucleotide sequence ID" value="NZ_CP045929.1"/>
</dbReference>
<sequence length="280" mass="29617">MEILRYAAFTRDGHGGNPAGIVLDAADLDDAAMLAAAAQIGYSETAFLTPIPDPDGALPLRYFSPKAEVAFCGHATIATAVARAERVGTGTLTFRTPAGAIDVTTNTGDDGVLRATLTSVPTTVRPLPGDDLTRLLTALRLTPADLDPAWPPRVANAGNDHPVLVLAERRALAELDYNYDLLDTLMAQHAWTTVQIVCEDTSHRWRARDPFPPGGVREDPATGAAAAAFGAYLRELGDLTEAERLTVWQGEDMGAASELLVQLAPDDRVSVTGAARPIPA</sequence>
<dbReference type="Pfam" id="PF02567">
    <property type="entry name" value="PhzC-PhzF"/>
    <property type="match status" value="1"/>
</dbReference>
<proteinExistence type="inferred from homology"/>
<name>A0A5Q3Q5T9_9PSEU</name>
<protein>
    <submittedName>
        <fullName evidence="4">PhzF family phenazine biosynthesis isomerase</fullName>
    </submittedName>
</protein>
<evidence type="ECO:0000256" key="3">
    <source>
        <dbReference type="PIRSR" id="PIRSR016184-1"/>
    </source>
</evidence>
<gene>
    <name evidence="4" type="ORF">GIY23_11080</name>
</gene>
<dbReference type="SUPFAM" id="SSF54506">
    <property type="entry name" value="Diaminopimelate epimerase-like"/>
    <property type="match status" value="1"/>
</dbReference>
<dbReference type="Gene3D" id="3.10.310.10">
    <property type="entry name" value="Diaminopimelate Epimerase, Chain A, domain 1"/>
    <property type="match status" value="2"/>
</dbReference>
<comment type="similarity">
    <text evidence="1">Belongs to the PhzF family.</text>
</comment>
<evidence type="ECO:0000313" key="4">
    <source>
        <dbReference type="EMBL" id="QGK69991.1"/>
    </source>
</evidence>
<dbReference type="PIRSF" id="PIRSF016184">
    <property type="entry name" value="PhzC_PhzF"/>
    <property type="match status" value="1"/>
</dbReference>
<dbReference type="PANTHER" id="PTHR13774">
    <property type="entry name" value="PHENAZINE BIOSYNTHESIS PROTEIN"/>
    <property type="match status" value="1"/>
</dbReference>